<dbReference type="Pfam" id="PF07252">
    <property type="entry name" value="DUF1433"/>
    <property type="match status" value="1"/>
</dbReference>
<dbReference type="RefSeq" id="WP_306066949.1">
    <property type="nucleotide sequence ID" value="NZ_JAROCA020000001.1"/>
</dbReference>
<comment type="caution">
    <text evidence="2">The sequence shown here is derived from an EMBL/GenBank/DDBJ whole genome shotgun (WGS) entry which is preliminary data.</text>
</comment>
<keyword evidence="1" id="KW-0472">Membrane</keyword>
<proteinExistence type="predicted"/>
<evidence type="ECO:0000256" key="1">
    <source>
        <dbReference type="SAM" id="Phobius"/>
    </source>
</evidence>
<protein>
    <submittedName>
        <fullName evidence="2">DUF1433 domain-containing protein</fullName>
    </submittedName>
</protein>
<keyword evidence="3" id="KW-1185">Reference proteome</keyword>
<keyword evidence="1" id="KW-1133">Transmembrane helix</keyword>
<keyword evidence="1" id="KW-0812">Transmembrane</keyword>
<sequence length="143" mass="16169">MKHLGGAVSILVIILLLTGCFANSDDYSDTTIEKAQKTVESYIRNNYEDVKTIEFNDDHSNPMGGLMVRGKVNGQAGFVVDWILMILPWAVLVKKVGFLRERQRVKRKIVITRWVAHIQFAFSGNDVFYDFREGITKKTGIGS</sequence>
<dbReference type="PROSITE" id="PS51257">
    <property type="entry name" value="PROKAR_LIPOPROTEIN"/>
    <property type="match status" value="1"/>
</dbReference>
<accession>A0ABU5CDZ6</accession>
<gene>
    <name evidence="2" type="ORF">P5G51_000355</name>
</gene>
<dbReference type="Proteomes" id="UP001228376">
    <property type="component" value="Unassembled WGS sequence"/>
</dbReference>
<dbReference type="EMBL" id="JAROCA020000001">
    <property type="protein sequence ID" value="MDY0404067.1"/>
    <property type="molecule type" value="Genomic_DNA"/>
</dbReference>
<feature type="transmembrane region" description="Helical" evidence="1">
    <location>
        <begin position="76"/>
        <end position="98"/>
    </location>
</feature>
<evidence type="ECO:0000313" key="3">
    <source>
        <dbReference type="Proteomes" id="UP001228376"/>
    </source>
</evidence>
<reference evidence="2 3" key="1">
    <citation type="submission" date="2023-10" db="EMBL/GenBank/DDBJ databases">
        <title>179-bfca-hs.</title>
        <authorList>
            <person name="Miliotis G."/>
            <person name="Sengupta P."/>
            <person name="Hameed A."/>
            <person name="Chuvochina M."/>
            <person name="Mcdonagh F."/>
            <person name="Simpson A.C."/>
            <person name="Singh N.K."/>
            <person name="Rekha P.D."/>
            <person name="Raman K."/>
            <person name="Hugenholtz P."/>
            <person name="Venkateswaran K."/>
        </authorList>
    </citation>
    <scope>NUCLEOTIDE SEQUENCE [LARGE SCALE GENOMIC DNA]</scope>
    <source>
        <strain evidence="2 3">179-BFC-A-HS</strain>
    </source>
</reference>
<dbReference type="InterPro" id="IPR009881">
    <property type="entry name" value="DUF1433"/>
</dbReference>
<evidence type="ECO:0000313" key="2">
    <source>
        <dbReference type="EMBL" id="MDY0404067.1"/>
    </source>
</evidence>
<name>A0ABU5CDZ6_9BACI</name>
<organism evidence="2 3">
    <name type="scientific">Tigheibacillus jepli</name>
    <dbReference type="NCBI Taxonomy" id="3035914"/>
    <lineage>
        <taxon>Bacteria</taxon>
        <taxon>Bacillati</taxon>
        <taxon>Bacillota</taxon>
        <taxon>Bacilli</taxon>
        <taxon>Bacillales</taxon>
        <taxon>Bacillaceae</taxon>
        <taxon>Tigheibacillus</taxon>
    </lineage>
</organism>
<dbReference type="Gene3D" id="3.10.450.130">
    <property type="entry name" value="folded 79 residue fragment of lin0334 like domains"/>
    <property type="match status" value="1"/>
</dbReference>